<dbReference type="AlphaFoldDB" id="A0A8D8TMB8"/>
<evidence type="ECO:0000313" key="1">
    <source>
        <dbReference type="EMBL" id="CAG6691371.1"/>
    </source>
</evidence>
<protein>
    <submittedName>
        <fullName evidence="1">Uncharacterized protein</fullName>
    </submittedName>
</protein>
<name>A0A8D8TMB8_9HEMI</name>
<proteinExistence type="predicted"/>
<dbReference type="EMBL" id="HBUF01302257">
    <property type="protein sequence ID" value="CAG6691371.1"/>
    <property type="molecule type" value="Transcribed_RNA"/>
</dbReference>
<sequence length="122" mass="13959">MSIFERKRQGSSANSGDTVSLGELIVKYIFSQEVPIRRIGTRRKLIDFYYEIIGNVILCEGIGNLIMKVGNMPMRTNLFMNEFDNHYKISCLRSLLSVLAASRNVGTFIVTDRTIEEYDQIN</sequence>
<reference evidence="1" key="1">
    <citation type="submission" date="2021-05" db="EMBL/GenBank/DDBJ databases">
        <authorList>
            <person name="Alioto T."/>
            <person name="Alioto T."/>
            <person name="Gomez Garrido J."/>
        </authorList>
    </citation>
    <scope>NUCLEOTIDE SEQUENCE</scope>
</reference>
<accession>A0A8D8TMB8</accession>
<organism evidence="1">
    <name type="scientific">Cacopsylla melanoneura</name>
    <dbReference type="NCBI Taxonomy" id="428564"/>
    <lineage>
        <taxon>Eukaryota</taxon>
        <taxon>Metazoa</taxon>
        <taxon>Ecdysozoa</taxon>
        <taxon>Arthropoda</taxon>
        <taxon>Hexapoda</taxon>
        <taxon>Insecta</taxon>
        <taxon>Pterygota</taxon>
        <taxon>Neoptera</taxon>
        <taxon>Paraneoptera</taxon>
        <taxon>Hemiptera</taxon>
        <taxon>Sternorrhyncha</taxon>
        <taxon>Psylloidea</taxon>
        <taxon>Psyllidae</taxon>
        <taxon>Psyllinae</taxon>
        <taxon>Cacopsylla</taxon>
    </lineage>
</organism>